<dbReference type="SUPFAM" id="SSF53822">
    <property type="entry name" value="Periplasmic binding protein-like I"/>
    <property type="match status" value="1"/>
</dbReference>
<keyword evidence="3 5" id="KW-1133">Transmembrane helix</keyword>
<dbReference type="WBParaSite" id="ASIM_0000211101-mRNA-1">
    <property type="protein sequence ID" value="ASIM_0000211101-mRNA-1"/>
    <property type="gene ID" value="ASIM_0000211101"/>
</dbReference>
<dbReference type="Pfam" id="PF01094">
    <property type="entry name" value="ANF_receptor"/>
    <property type="match status" value="1"/>
</dbReference>
<gene>
    <name evidence="7" type="ORF">ASIM_LOCUS1981</name>
</gene>
<comment type="subcellular location">
    <subcellularLocation>
        <location evidence="1">Membrane</location>
    </subcellularLocation>
</comment>
<feature type="domain" description="Receptor ligand binding region" evidence="6">
    <location>
        <begin position="3"/>
        <end position="179"/>
    </location>
</feature>
<reference evidence="9" key="1">
    <citation type="submission" date="2017-02" db="UniProtKB">
        <authorList>
            <consortium name="WormBaseParasite"/>
        </authorList>
    </citation>
    <scope>IDENTIFICATION</scope>
</reference>
<feature type="transmembrane region" description="Helical" evidence="5">
    <location>
        <begin position="268"/>
        <end position="292"/>
    </location>
</feature>
<name>A0A0M3J3J8_ANISI</name>
<dbReference type="AlphaFoldDB" id="A0A0M3J3J8"/>
<keyword evidence="8" id="KW-1185">Reference proteome</keyword>
<proteinExistence type="predicted"/>
<dbReference type="InterPro" id="IPR028082">
    <property type="entry name" value="Peripla_BP_I"/>
</dbReference>
<reference evidence="7 8" key="2">
    <citation type="submission" date="2018-11" db="EMBL/GenBank/DDBJ databases">
        <authorList>
            <consortium name="Pathogen Informatics"/>
        </authorList>
    </citation>
    <scope>NUCLEOTIDE SEQUENCE [LARGE SCALE GENOMIC DNA]</scope>
</reference>
<evidence type="ECO:0000259" key="6">
    <source>
        <dbReference type="Pfam" id="PF01094"/>
    </source>
</evidence>
<protein>
    <submittedName>
        <fullName evidence="9">ANF_receptor domain-containing protein</fullName>
    </submittedName>
</protein>
<evidence type="ECO:0000256" key="2">
    <source>
        <dbReference type="ARBA" id="ARBA00022692"/>
    </source>
</evidence>
<keyword evidence="2 5" id="KW-0812">Transmembrane</keyword>
<evidence type="ECO:0000256" key="5">
    <source>
        <dbReference type="SAM" id="Phobius"/>
    </source>
</evidence>
<evidence type="ECO:0000313" key="8">
    <source>
        <dbReference type="Proteomes" id="UP000267096"/>
    </source>
</evidence>
<evidence type="ECO:0000313" key="9">
    <source>
        <dbReference type="WBParaSite" id="ASIM_0000211101-mRNA-1"/>
    </source>
</evidence>
<dbReference type="Proteomes" id="UP000267096">
    <property type="component" value="Unassembled WGS sequence"/>
</dbReference>
<keyword evidence="4 5" id="KW-0472">Membrane</keyword>
<dbReference type="GO" id="GO:0016020">
    <property type="term" value="C:membrane"/>
    <property type="evidence" value="ECO:0007669"/>
    <property type="project" value="UniProtKB-SubCell"/>
</dbReference>
<evidence type="ECO:0000256" key="3">
    <source>
        <dbReference type="ARBA" id="ARBA00022989"/>
    </source>
</evidence>
<dbReference type="Gene3D" id="3.40.50.2300">
    <property type="match status" value="1"/>
</dbReference>
<dbReference type="OrthoDB" id="1890790at2759"/>
<evidence type="ECO:0000313" key="7">
    <source>
        <dbReference type="EMBL" id="VDK19510.1"/>
    </source>
</evidence>
<dbReference type="InterPro" id="IPR001828">
    <property type="entry name" value="ANF_lig-bd_rcpt"/>
</dbReference>
<sequence>MTTEFLKAVKDVDMHTDDYVYLLPWLQTEKEDTLPWIGDDGQILQNIKELFANAIIVNVVYRKSSICIDNRFFFQIDVVSAFGNTLVTPFRERLEASGMTADDLDLSDLYGYIHLYDALKLYTMAVRRALNETGRLEIVTNGKYIFNEMRRMTFQGLVSAAGVSSGMVMMDDLAERAPFYAAFLVQTTRDQPTKLVEMEPVLLPKCDGYKTHSGCYNLVGNEKPSQINQIMSRFQSITNLVTGFWPSPDGRVPPDEPKCGYRNERCDYTPIIIAGSALVVCMAGILSAYLLYRYWYHRSQHISCRRPLIAGNR</sequence>
<accession>A0A0M3J3J8</accession>
<dbReference type="EMBL" id="UYRR01002424">
    <property type="protein sequence ID" value="VDK19510.1"/>
    <property type="molecule type" value="Genomic_DNA"/>
</dbReference>
<evidence type="ECO:0000256" key="1">
    <source>
        <dbReference type="ARBA" id="ARBA00004370"/>
    </source>
</evidence>
<evidence type="ECO:0000256" key="4">
    <source>
        <dbReference type="ARBA" id="ARBA00023136"/>
    </source>
</evidence>
<organism evidence="9">
    <name type="scientific">Anisakis simplex</name>
    <name type="common">Herring worm</name>
    <dbReference type="NCBI Taxonomy" id="6269"/>
    <lineage>
        <taxon>Eukaryota</taxon>
        <taxon>Metazoa</taxon>
        <taxon>Ecdysozoa</taxon>
        <taxon>Nematoda</taxon>
        <taxon>Chromadorea</taxon>
        <taxon>Rhabditida</taxon>
        <taxon>Spirurina</taxon>
        <taxon>Ascaridomorpha</taxon>
        <taxon>Ascaridoidea</taxon>
        <taxon>Anisakidae</taxon>
        <taxon>Anisakis</taxon>
        <taxon>Anisakis simplex complex</taxon>
    </lineage>
</organism>